<comment type="subcellular location">
    <subcellularLocation>
        <location evidence="1 8">Cell membrane</location>
        <topology evidence="1 8">Multi-pass membrane protein</topology>
    </subcellularLocation>
</comment>
<accession>A0ABD6GBF4</accession>
<evidence type="ECO:0000256" key="3">
    <source>
        <dbReference type="ARBA" id="ARBA00022448"/>
    </source>
</evidence>
<evidence type="ECO:0000256" key="2">
    <source>
        <dbReference type="ARBA" id="ARBA00007069"/>
    </source>
</evidence>
<feature type="domain" description="ABC transmembrane type-1" evidence="9">
    <location>
        <begin position="82"/>
        <end position="288"/>
    </location>
</feature>
<evidence type="ECO:0000256" key="7">
    <source>
        <dbReference type="ARBA" id="ARBA00023136"/>
    </source>
</evidence>
<feature type="transmembrane region" description="Helical" evidence="8">
    <location>
        <begin position="81"/>
        <end position="107"/>
    </location>
</feature>
<evidence type="ECO:0000256" key="5">
    <source>
        <dbReference type="ARBA" id="ARBA00022692"/>
    </source>
</evidence>
<comment type="caution">
    <text evidence="10">The sequence shown here is derived from an EMBL/GenBank/DDBJ whole genome shotgun (WGS) entry which is preliminary data.</text>
</comment>
<dbReference type="SUPFAM" id="SSF161098">
    <property type="entry name" value="MetI-like"/>
    <property type="match status" value="1"/>
</dbReference>
<evidence type="ECO:0000256" key="1">
    <source>
        <dbReference type="ARBA" id="ARBA00004651"/>
    </source>
</evidence>
<evidence type="ECO:0000256" key="8">
    <source>
        <dbReference type="RuleBase" id="RU363032"/>
    </source>
</evidence>
<dbReference type="InterPro" id="IPR000515">
    <property type="entry name" value="MetI-like"/>
</dbReference>
<dbReference type="RefSeq" id="WP_139190060.1">
    <property type="nucleotide sequence ID" value="NZ_CP118260.1"/>
</dbReference>
<proteinExistence type="inferred from homology"/>
<dbReference type="EMBL" id="MBEV02000007">
    <property type="protein sequence ID" value="MUP06272.1"/>
    <property type="molecule type" value="Genomic_DNA"/>
</dbReference>
<dbReference type="PANTHER" id="PTHR42929">
    <property type="entry name" value="INNER MEMBRANE ABC TRANSPORTER PERMEASE PROTEIN YDCU-RELATED-RELATED"/>
    <property type="match status" value="1"/>
</dbReference>
<feature type="transmembrane region" description="Helical" evidence="8">
    <location>
        <begin position="35"/>
        <end position="55"/>
    </location>
</feature>
<protein>
    <submittedName>
        <fullName evidence="10">ABC transporter permease subunit</fullName>
    </submittedName>
</protein>
<dbReference type="PANTHER" id="PTHR42929:SF5">
    <property type="entry name" value="ABC TRANSPORTER PERMEASE PROTEIN"/>
    <property type="match status" value="1"/>
</dbReference>
<comment type="similarity">
    <text evidence="2">Belongs to the binding-protein-dependent transport system permease family. CysTW subfamily.</text>
</comment>
<sequence length="300" mass="31938">MHDVGRVSQGNGMASPISTIEQPVRNRWGFGNKAATLPALVLILIFFVLPVLALLTRSVTEPVLGLGNYGALLGSATYLKIFFNTFFVSALVTAISLVIGFPVAWALAIMPQRLASVIFAIVLLSMWTNLLARTYAWMVLLQRTGVINKTLISLGVIDTPLVMVNNLVGVTIGMSYIMLPFIIIPLYGVIRKIDPALLQAAALCGATRWQALVTVLLPLAMPGLVSGGLMVFVMSLGYFVTPSLLGGTSNMMLAELIAQFVQSLVNWGMGGAAALVLLVVTLSLYALQLKLFGAAGEGGR</sequence>
<feature type="transmembrane region" description="Helical" evidence="8">
    <location>
        <begin position="260"/>
        <end position="287"/>
    </location>
</feature>
<evidence type="ECO:0000256" key="4">
    <source>
        <dbReference type="ARBA" id="ARBA00022475"/>
    </source>
</evidence>
<reference evidence="10 11" key="1">
    <citation type="submission" date="2019-11" db="EMBL/GenBank/DDBJ databases">
        <title>Whole-genome sequencing of Allorhizobium vitis.</title>
        <authorList>
            <person name="Gan H.M."/>
            <person name="Savka M.A."/>
        </authorList>
    </citation>
    <scope>NUCLEOTIDE SEQUENCE [LARGE SCALE GENOMIC DNA]</scope>
    <source>
        <strain evidence="10 11">AB4</strain>
    </source>
</reference>
<name>A0ABD6GBF4_AGRVI</name>
<evidence type="ECO:0000313" key="10">
    <source>
        <dbReference type="EMBL" id="MUP06272.1"/>
    </source>
</evidence>
<dbReference type="InterPro" id="IPR035906">
    <property type="entry name" value="MetI-like_sf"/>
</dbReference>
<evidence type="ECO:0000256" key="6">
    <source>
        <dbReference type="ARBA" id="ARBA00022989"/>
    </source>
</evidence>
<dbReference type="AlphaFoldDB" id="A0ABD6GBF4"/>
<dbReference type="Pfam" id="PF00528">
    <property type="entry name" value="BPD_transp_1"/>
    <property type="match status" value="1"/>
</dbReference>
<keyword evidence="5 8" id="KW-0812">Transmembrane</keyword>
<evidence type="ECO:0000259" key="9">
    <source>
        <dbReference type="PROSITE" id="PS50928"/>
    </source>
</evidence>
<keyword evidence="6 8" id="KW-1133">Transmembrane helix</keyword>
<gene>
    <name evidence="10" type="ORF">BBI04_015810</name>
</gene>
<evidence type="ECO:0000313" key="11">
    <source>
        <dbReference type="Proteomes" id="UP000175993"/>
    </source>
</evidence>
<dbReference type="PROSITE" id="PS50928">
    <property type="entry name" value="ABC_TM1"/>
    <property type="match status" value="1"/>
</dbReference>
<feature type="transmembrane region" description="Helical" evidence="8">
    <location>
        <begin position="211"/>
        <end position="240"/>
    </location>
</feature>
<feature type="transmembrane region" description="Helical" evidence="8">
    <location>
        <begin position="167"/>
        <end position="190"/>
    </location>
</feature>
<feature type="transmembrane region" description="Helical" evidence="8">
    <location>
        <begin position="114"/>
        <end position="132"/>
    </location>
</feature>
<keyword evidence="3 8" id="KW-0813">Transport</keyword>
<keyword evidence="7 8" id="KW-0472">Membrane</keyword>
<dbReference type="CDD" id="cd06261">
    <property type="entry name" value="TM_PBP2"/>
    <property type="match status" value="1"/>
</dbReference>
<dbReference type="Gene3D" id="1.10.3720.10">
    <property type="entry name" value="MetI-like"/>
    <property type="match status" value="1"/>
</dbReference>
<organism evidence="10 11">
    <name type="scientific">Agrobacterium vitis</name>
    <name type="common">Rhizobium vitis</name>
    <dbReference type="NCBI Taxonomy" id="373"/>
    <lineage>
        <taxon>Bacteria</taxon>
        <taxon>Pseudomonadati</taxon>
        <taxon>Pseudomonadota</taxon>
        <taxon>Alphaproteobacteria</taxon>
        <taxon>Hyphomicrobiales</taxon>
        <taxon>Rhizobiaceae</taxon>
        <taxon>Rhizobium/Agrobacterium group</taxon>
        <taxon>Agrobacterium</taxon>
    </lineage>
</organism>
<keyword evidence="4" id="KW-1003">Cell membrane</keyword>
<dbReference type="Proteomes" id="UP000175993">
    <property type="component" value="Unassembled WGS sequence"/>
</dbReference>
<dbReference type="GO" id="GO:0005886">
    <property type="term" value="C:plasma membrane"/>
    <property type="evidence" value="ECO:0007669"/>
    <property type="project" value="UniProtKB-SubCell"/>
</dbReference>